<keyword evidence="6" id="KW-0732">Signal</keyword>
<dbReference type="SUPFAM" id="SSF52833">
    <property type="entry name" value="Thioredoxin-like"/>
    <property type="match status" value="1"/>
</dbReference>
<evidence type="ECO:0000313" key="15">
    <source>
        <dbReference type="Proteomes" id="UP000663722"/>
    </source>
</evidence>
<proteinExistence type="inferred from homology"/>
<protein>
    <submittedName>
        <fullName evidence="14">Thioredoxin-like fold-containing protein</fullName>
    </submittedName>
</protein>
<evidence type="ECO:0000256" key="4">
    <source>
        <dbReference type="ARBA" id="ARBA00022692"/>
    </source>
</evidence>
<feature type="domain" description="Vitamin K epoxide reductase" evidence="13">
    <location>
        <begin position="6"/>
        <end position="146"/>
    </location>
</feature>
<sequence>MAYCKYKVFLFLIIMLAIIGMALSVYLTISFYHPEITGKFIACGDGVTDNCSLVSQSEYSSVLGIPLSSFSLLFYIFLFFILLIAAYADGQYYVYGWAVIFPLSAASLVIDGILAGILVKLGTLCLLCISSYIINILIFICLLFYLQDIKKAFSVSFKGVFLLTFKTESQNHDKRAVIGLFLLFSVMLLLNVVTPELNLKKETHEGKIKASLNDFYASEPVDIEFPESSMMTGNPNAPVKLIVFTDFFCNACYQFYLAEKYLLSKYKNKIKVVYYNYPRGGSCSGEDGKKILRRSCIAAKAFLSAGYYNIFAPYLTAHYHSYQYLYKDYDESKAIGIISEIMDDQVFLENMNSPETAELLERDLKLVHQLNMKVTPTVFINGRALLGVPPYELFDAIIEKELKKDKKNDEF</sequence>
<comment type="subcellular location">
    <subcellularLocation>
        <location evidence="1">Membrane</location>
        <topology evidence="1">Multi-pass membrane protein</topology>
    </subcellularLocation>
</comment>
<dbReference type="CDD" id="cd12920">
    <property type="entry name" value="VKOR_3"/>
    <property type="match status" value="1"/>
</dbReference>
<keyword evidence="11" id="KW-0676">Redox-active center</keyword>
<dbReference type="PANTHER" id="PTHR13887">
    <property type="entry name" value="GLUTATHIONE S-TRANSFERASE KAPPA"/>
    <property type="match status" value="1"/>
</dbReference>
<dbReference type="GO" id="GO:0016491">
    <property type="term" value="F:oxidoreductase activity"/>
    <property type="evidence" value="ECO:0007669"/>
    <property type="project" value="UniProtKB-KW"/>
</dbReference>
<evidence type="ECO:0000256" key="7">
    <source>
        <dbReference type="ARBA" id="ARBA00022989"/>
    </source>
</evidence>
<name>A0A975BWT0_9BACT</name>
<keyword evidence="8" id="KW-0560">Oxidoreductase</keyword>
<dbReference type="PANTHER" id="PTHR13887:SF14">
    <property type="entry name" value="DISULFIDE BOND FORMATION PROTEIN D"/>
    <property type="match status" value="1"/>
</dbReference>
<dbReference type="Pfam" id="PF13462">
    <property type="entry name" value="Thioredoxin_4"/>
    <property type="match status" value="1"/>
</dbReference>
<dbReference type="KEGG" id="dmm:dnm_088530"/>
<keyword evidence="9 12" id="KW-0472">Membrane</keyword>
<feature type="transmembrane region" description="Helical" evidence="12">
    <location>
        <begin position="62"/>
        <end position="88"/>
    </location>
</feature>
<feature type="transmembrane region" description="Helical" evidence="12">
    <location>
        <begin position="176"/>
        <end position="194"/>
    </location>
</feature>
<accession>A0A975BWT0</accession>
<organism evidence="14 15">
    <name type="scientific">Desulfonema magnum</name>
    <dbReference type="NCBI Taxonomy" id="45655"/>
    <lineage>
        <taxon>Bacteria</taxon>
        <taxon>Pseudomonadati</taxon>
        <taxon>Thermodesulfobacteriota</taxon>
        <taxon>Desulfobacteria</taxon>
        <taxon>Desulfobacterales</taxon>
        <taxon>Desulfococcaceae</taxon>
        <taxon>Desulfonema</taxon>
    </lineage>
</organism>
<evidence type="ECO:0000256" key="3">
    <source>
        <dbReference type="ARBA" id="ARBA00006214"/>
    </source>
</evidence>
<dbReference type="InterPro" id="IPR038354">
    <property type="entry name" value="VKOR_sf"/>
</dbReference>
<dbReference type="InterPro" id="IPR036249">
    <property type="entry name" value="Thioredoxin-like_sf"/>
</dbReference>
<dbReference type="SMART" id="SM00756">
    <property type="entry name" value="VKc"/>
    <property type="match status" value="1"/>
</dbReference>
<keyword evidence="15" id="KW-1185">Reference proteome</keyword>
<evidence type="ECO:0000313" key="14">
    <source>
        <dbReference type="EMBL" id="QTA92763.1"/>
    </source>
</evidence>
<dbReference type="Gene3D" id="3.40.30.10">
    <property type="entry name" value="Glutaredoxin"/>
    <property type="match status" value="1"/>
</dbReference>
<keyword evidence="4 12" id="KW-0812">Transmembrane</keyword>
<dbReference type="EMBL" id="CP061800">
    <property type="protein sequence ID" value="QTA92763.1"/>
    <property type="molecule type" value="Genomic_DNA"/>
</dbReference>
<evidence type="ECO:0000256" key="9">
    <source>
        <dbReference type="ARBA" id="ARBA00023136"/>
    </source>
</evidence>
<dbReference type="InterPro" id="IPR012932">
    <property type="entry name" value="VKOR"/>
</dbReference>
<dbReference type="Gene3D" id="1.20.1440.130">
    <property type="entry name" value="VKOR domain"/>
    <property type="match status" value="1"/>
</dbReference>
<gene>
    <name evidence="14" type="ORF">dnm_088530</name>
</gene>
<comment type="similarity">
    <text evidence="2">Belongs to the thioredoxin family. DsbA subfamily.</text>
</comment>
<evidence type="ECO:0000256" key="5">
    <source>
        <dbReference type="ARBA" id="ARBA00022719"/>
    </source>
</evidence>
<dbReference type="Pfam" id="PF07884">
    <property type="entry name" value="VKOR"/>
    <property type="match status" value="1"/>
</dbReference>
<evidence type="ECO:0000256" key="2">
    <source>
        <dbReference type="ARBA" id="ARBA00005791"/>
    </source>
</evidence>
<feature type="transmembrane region" description="Helical" evidence="12">
    <location>
        <begin position="6"/>
        <end position="29"/>
    </location>
</feature>
<dbReference type="AlphaFoldDB" id="A0A975BWT0"/>
<dbReference type="GO" id="GO:0016020">
    <property type="term" value="C:membrane"/>
    <property type="evidence" value="ECO:0007669"/>
    <property type="project" value="UniProtKB-SubCell"/>
</dbReference>
<dbReference type="GO" id="GO:0048038">
    <property type="term" value="F:quinone binding"/>
    <property type="evidence" value="ECO:0007669"/>
    <property type="project" value="UniProtKB-KW"/>
</dbReference>
<feature type="transmembrane region" description="Helical" evidence="12">
    <location>
        <begin position="94"/>
        <end position="117"/>
    </location>
</feature>
<comment type="similarity">
    <text evidence="3">Belongs to the VKOR family.</text>
</comment>
<dbReference type="InterPro" id="IPR012336">
    <property type="entry name" value="Thioredoxin-like_fold"/>
</dbReference>
<evidence type="ECO:0000256" key="6">
    <source>
        <dbReference type="ARBA" id="ARBA00022729"/>
    </source>
</evidence>
<keyword evidence="7 12" id="KW-1133">Transmembrane helix</keyword>
<keyword evidence="5" id="KW-0874">Quinone</keyword>
<dbReference type="Proteomes" id="UP000663722">
    <property type="component" value="Chromosome"/>
</dbReference>
<evidence type="ECO:0000256" key="10">
    <source>
        <dbReference type="ARBA" id="ARBA00023157"/>
    </source>
</evidence>
<evidence type="ECO:0000256" key="12">
    <source>
        <dbReference type="SAM" id="Phobius"/>
    </source>
</evidence>
<evidence type="ECO:0000256" key="11">
    <source>
        <dbReference type="ARBA" id="ARBA00023284"/>
    </source>
</evidence>
<reference evidence="14" key="1">
    <citation type="journal article" date="2021" name="Microb. Physiol.">
        <title>Proteogenomic Insights into the Physiology of Marine, Sulfate-Reducing, Filamentous Desulfonema limicola and Desulfonema magnum.</title>
        <authorList>
            <person name="Schnaars V."/>
            <person name="Wohlbrand L."/>
            <person name="Scheve S."/>
            <person name="Hinrichs C."/>
            <person name="Reinhardt R."/>
            <person name="Rabus R."/>
        </authorList>
    </citation>
    <scope>NUCLEOTIDE SEQUENCE</scope>
    <source>
        <strain evidence="14">4be13</strain>
    </source>
</reference>
<dbReference type="RefSeq" id="WP_207679993.1">
    <property type="nucleotide sequence ID" value="NZ_CP061800.1"/>
</dbReference>
<keyword evidence="10" id="KW-1015">Disulfide bond</keyword>
<evidence type="ECO:0000256" key="8">
    <source>
        <dbReference type="ARBA" id="ARBA00023002"/>
    </source>
</evidence>
<evidence type="ECO:0000259" key="13">
    <source>
        <dbReference type="SMART" id="SM00756"/>
    </source>
</evidence>
<feature type="transmembrane region" description="Helical" evidence="12">
    <location>
        <begin position="124"/>
        <end position="146"/>
    </location>
</feature>
<evidence type="ECO:0000256" key="1">
    <source>
        <dbReference type="ARBA" id="ARBA00004141"/>
    </source>
</evidence>